<evidence type="ECO:0000256" key="4">
    <source>
        <dbReference type="SAM" id="SignalP"/>
    </source>
</evidence>
<sequence>MIKLFTLILAISFTLVGCGGGGSGGSESSQSPIATSGTGSSGDDASSDESSSDDASSDESSSDDASSDDASSTMLLLNNLATNIFIPNYTSLVTSAGEFSSESGALETYCSSIGTAEEATALADAQSTWQSVMADVQATELHAVGPAIANGEILRKRMISFSDGALSTCGIDEIAVLASEADFNINSRASNQLGMGAAGYLLFNEDLNHSCSALVPTTANWNALSNNERKAARCEAAKVIVTDVKNAAEQIASAWDASGGNFIAEYSAEGTSGQYLQDTTDALFYIEMGGKDKKLNIPLGLRTCTNNSCPESVESKYSKNSLQNIKSNALAFLEIFEGGTGRGFDDVISEAGFPEVNQSMQTAVADIISAIDTIDTPLYEQALSINTSSKATACTNASSNPGTMDLDLPACTLAGLMKRVTDIMKLEFVTIVNINLPSGVQSDTD</sequence>
<dbReference type="InterPro" id="IPR018976">
    <property type="entry name" value="Imelysin-like"/>
</dbReference>
<feature type="compositionally biased region" description="Low complexity" evidence="3">
    <location>
        <begin position="26"/>
        <end position="44"/>
    </location>
</feature>
<dbReference type="InterPro" id="IPR038352">
    <property type="entry name" value="Imelysin_sf"/>
</dbReference>
<name>A0A520RX83_9GAMM</name>
<dbReference type="GO" id="GO:0030313">
    <property type="term" value="C:cell envelope"/>
    <property type="evidence" value="ECO:0007669"/>
    <property type="project" value="UniProtKB-SubCell"/>
</dbReference>
<gene>
    <name evidence="6" type="ORF">EVA68_08300</name>
</gene>
<dbReference type="AlphaFoldDB" id="A0A520RX83"/>
<evidence type="ECO:0000313" key="6">
    <source>
        <dbReference type="EMBL" id="RZO74852.1"/>
    </source>
</evidence>
<dbReference type="Gene3D" id="1.20.1420.20">
    <property type="entry name" value="M75 peptidase, HXXE motif"/>
    <property type="match status" value="1"/>
</dbReference>
<dbReference type="Pfam" id="PF09375">
    <property type="entry name" value="Peptidase_M75"/>
    <property type="match status" value="1"/>
</dbReference>
<dbReference type="EMBL" id="SHAG01000058">
    <property type="protein sequence ID" value="RZO74852.1"/>
    <property type="molecule type" value="Genomic_DNA"/>
</dbReference>
<feature type="chain" id="PRO_5021961458" description="Imelysin-like domain-containing protein" evidence="4">
    <location>
        <begin position="20"/>
        <end position="445"/>
    </location>
</feature>
<comment type="subcellular location">
    <subcellularLocation>
        <location evidence="1">Cell envelope</location>
    </subcellularLocation>
</comment>
<feature type="signal peptide" evidence="4">
    <location>
        <begin position="1"/>
        <end position="19"/>
    </location>
</feature>
<accession>A0A520RX83</accession>
<evidence type="ECO:0000259" key="5">
    <source>
        <dbReference type="Pfam" id="PF09375"/>
    </source>
</evidence>
<feature type="region of interest" description="Disordered" evidence="3">
    <location>
        <begin position="21"/>
        <end position="69"/>
    </location>
</feature>
<evidence type="ECO:0000256" key="3">
    <source>
        <dbReference type="SAM" id="MobiDB-lite"/>
    </source>
</evidence>
<organism evidence="6 7">
    <name type="scientific">OM182 bacterium</name>
    <dbReference type="NCBI Taxonomy" id="2510334"/>
    <lineage>
        <taxon>Bacteria</taxon>
        <taxon>Pseudomonadati</taxon>
        <taxon>Pseudomonadota</taxon>
        <taxon>Gammaproteobacteria</taxon>
        <taxon>OMG group</taxon>
        <taxon>OM182 clade</taxon>
    </lineage>
</organism>
<dbReference type="InterPro" id="IPR034984">
    <property type="entry name" value="Imelysin-like_IPPA"/>
</dbReference>
<dbReference type="PROSITE" id="PS51257">
    <property type="entry name" value="PROKAR_LIPOPROTEIN"/>
    <property type="match status" value="1"/>
</dbReference>
<protein>
    <recommendedName>
        <fullName evidence="5">Imelysin-like domain-containing protein</fullName>
    </recommendedName>
</protein>
<evidence type="ECO:0000256" key="2">
    <source>
        <dbReference type="ARBA" id="ARBA00022729"/>
    </source>
</evidence>
<reference evidence="6 7" key="1">
    <citation type="submission" date="2019-02" db="EMBL/GenBank/DDBJ databases">
        <title>Prokaryotic population dynamics and viral predation in marine succession experiment using metagenomics: the confinement effect.</title>
        <authorList>
            <person name="Haro-Moreno J.M."/>
            <person name="Rodriguez-Valera F."/>
            <person name="Lopez-Perez M."/>
        </authorList>
    </citation>
    <scope>NUCLEOTIDE SEQUENCE [LARGE SCALE GENOMIC DNA]</scope>
    <source>
        <strain evidence="6">MED-G157</strain>
    </source>
</reference>
<comment type="caution">
    <text evidence="6">The sequence shown here is derived from an EMBL/GenBank/DDBJ whole genome shotgun (WGS) entry which is preliminary data.</text>
</comment>
<evidence type="ECO:0000256" key="1">
    <source>
        <dbReference type="ARBA" id="ARBA00004196"/>
    </source>
</evidence>
<feature type="domain" description="Imelysin-like" evidence="5">
    <location>
        <begin position="86"/>
        <end position="392"/>
    </location>
</feature>
<feature type="compositionally biased region" description="Acidic residues" evidence="3">
    <location>
        <begin position="45"/>
        <end position="67"/>
    </location>
</feature>
<proteinExistence type="predicted"/>
<keyword evidence="2 4" id="KW-0732">Signal</keyword>
<evidence type="ECO:0000313" key="7">
    <source>
        <dbReference type="Proteomes" id="UP000316199"/>
    </source>
</evidence>
<dbReference type="CDD" id="cd14659">
    <property type="entry name" value="Imelysin-like_IPPA"/>
    <property type="match status" value="1"/>
</dbReference>
<dbReference type="Proteomes" id="UP000316199">
    <property type="component" value="Unassembled WGS sequence"/>
</dbReference>